<protein>
    <recommendedName>
        <fullName evidence="4">DUF4013 domain-containing protein</fullName>
    </recommendedName>
</protein>
<reference evidence="2 3" key="1">
    <citation type="journal article" date="2010" name="Stand. Genomic Sci.">
        <title>Complete genome sequence of Methanothermus fervidus type strain (V24S).</title>
        <authorList>
            <person name="Anderson I."/>
            <person name="Djao O.D."/>
            <person name="Misra M."/>
            <person name="Chertkov O."/>
            <person name="Nolan M."/>
            <person name="Lucas S."/>
            <person name="Lapidus A."/>
            <person name="Del Rio T.G."/>
            <person name="Tice H."/>
            <person name="Cheng J.F."/>
            <person name="Tapia R."/>
            <person name="Han C."/>
            <person name="Goodwin L."/>
            <person name="Pitluck S."/>
            <person name="Liolios K."/>
            <person name="Ivanova N."/>
            <person name="Mavromatis K."/>
            <person name="Mikhailova N."/>
            <person name="Pati A."/>
            <person name="Brambilla E."/>
            <person name="Chen A."/>
            <person name="Palaniappan K."/>
            <person name="Land M."/>
            <person name="Hauser L."/>
            <person name="Chang Y.J."/>
            <person name="Jeffries C.D."/>
            <person name="Sikorski J."/>
            <person name="Spring S."/>
            <person name="Rohde M."/>
            <person name="Eichinger K."/>
            <person name="Huber H."/>
            <person name="Wirth R."/>
            <person name="Goker M."/>
            <person name="Detter J.C."/>
            <person name="Woyke T."/>
            <person name="Bristow J."/>
            <person name="Eisen J.A."/>
            <person name="Markowitz V."/>
            <person name="Hugenholtz P."/>
            <person name="Klenk H.P."/>
            <person name="Kyrpides N.C."/>
        </authorList>
    </citation>
    <scope>NUCLEOTIDE SEQUENCE [LARGE SCALE GENOMIC DNA]</scope>
    <source>
        <strain evidence="3">ATCC 43054 / DSM 2088 / JCM 10308 / V24 S</strain>
    </source>
</reference>
<gene>
    <name evidence="2" type="ordered locus">Mfer_1149</name>
</gene>
<dbReference type="AlphaFoldDB" id="E3GWH0"/>
<proteinExistence type="predicted"/>
<evidence type="ECO:0000313" key="3">
    <source>
        <dbReference type="Proteomes" id="UP000002315"/>
    </source>
</evidence>
<dbReference type="InterPro" id="IPR025098">
    <property type="entry name" value="DUF4013"/>
</dbReference>
<feature type="transmembrane region" description="Helical" evidence="1">
    <location>
        <begin position="120"/>
        <end position="140"/>
    </location>
</feature>
<feature type="transmembrane region" description="Helical" evidence="1">
    <location>
        <begin position="78"/>
        <end position="100"/>
    </location>
</feature>
<dbReference type="OrthoDB" id="107590at2157"/>
<sequence>MLFEIISDSIRYPFSRFTRTIFLGILYILSILIIPLFVGLGYCIRVIKVSIEGEETLPPFDNWGELLLKGLKLFIMDLCYFIIPIILIVYGCVSTVMTLINQNPYLATMPGAQLYIRSLILKNPTVILGMMLIPIIGIFEKMGRANLAYYGSLGAAFNFSEIFNIISEIGWGSYLAWYVVVLIVQIFLYLFSLFLLQIPVIGSIISSIIVMPILLLFDARAIALRYVYRHVDEE</sequence>
<feature type="transmembrane region" description="Helical" evidence="1">
    <location>
        <begin position="175"/>
        <end position="196"/>
    </location>
</feature>
<keyword evidence="3" id="KW-1185">Reference proteome</keyword>
<evidence type="ECO:0000313" key="2">
    <source>
        <dbReference type="EMBL" id="ADP77935.1"/>
    </source>
</evidence>
<keyword evidence="1" id="KW-0472">Membrane</keyword>
<evidence type="ECO:0008006" key="4">
    <source>
        <dbReference type="Google" id="ProtNLM"/>
    </source>
</evidence>
<dbReference type="STRING" id="523846.Mfer_1149"/>
<dbReference type="HOGENOM" id="CLU_079270_3_0_2"/>
<keyword evidence="1" id="KW-0812">Transmembrane</keyword>
<dbReference type="EMBL" id="CP002278">
    <property type="protein sequence ID" value="ADP77935.1"/>
    <property type="molecule type" value="Genomic_DNA"/>
</dbReference>
<accession>E3GWH0</accession>
<dbReference type="Proteomes" id="UP000002315">
    <property type="component" value="Chromosome"/>
</dbReference>
<evidence type="ECO:0000256" key="1">
    <source>
        <dbReference type="SAM" id="Phobius"/>
    </source>
</evidence>
<dbReference type="KEGG" id="mfv:Mfer_1149"/>
<feature type="transmembrane region" description="Helical" evidence="1">
    <location>
        <begin position="20"/>
        <end position="44"/>
    </location>
</feature>
<name>E3GWH0_METFV</name>
<keyword evidence="1" id="KW-1133">Transmembrane helix</keyword>
<organism evidence="2 3">
    <name type="scientific">Methanothermus fervidus (strain ATCC 43054 / DSM 2088 / JCM 10308 / V24 S)</name>
    <dbReference type="NCBI Taxonomy" id="523846"/>
    <lineage>
        <taxon>Archaea</taxon>
        <taxon>Methanobacteriati</taxon>
        <taxon>Methanobacteriota</taxon>
        <taxon>Methanomada group</taxon>
        <taxon>Methanobacteria</taxon>
        <taxon>Methanobacteriales</taxon>
        <taxon>Methanothermaceae</taxon>
        <taxon>Methanothermus</taxon>
    </lineage>
</organism>
<dbReference type="Pfam" id="PF13197">
    <property type="entry name" value="DUF4013"/>
    <property type="match status" value="1"/>
</dbReference>